<dbReference type="EMBL" id="KN817550">
    <property type="protein sequence ID" value="KJA22367.1"/>
    <property type="molecule type" value="Genomic_DNA"/>
</dbReference>
<gene>
    <name evidence="1" type="ORF">HYPSUDRAFT_655774</name>
</gene>
<protein>
    <submittedName>
        <fullName evidence="1">Uncharacterized protein</fullName>
    </submittedName>
</protein>
<evidence type="ECO:0000313" key="2">
    <source>
        <dbReference type="Proteomes" id="UP000054270"/>
    </source>
</evidence>
<dbReference type="Proteomes" id="UP000054270">
    <property type="component" value="Unassembled WGS sequence"/>
</dbReference>
<sequence>MIMRIFASCASLVTYPAHLARPPLLHAQPAARSLWEGGAPLRFAHSAGAMVPRGAQRRRRLQLKRIHRRAVHWRQVGWPMPSRRSTHSAPSDRPALHIMFSVLSGLPNAASTSSLSRRRRWTTPRGSFARLGVTERVLRSPHQMRRDA</sequence>
<evidence type="ECO:0000313" key="1">
    <source>
        <dbReference type="EMBL" id="KJA22367.1"/>
    </source>
</evidence>
<keyword evidence="2" id="KW-1185">Reference proteome</keyword>
<name>A0A0D2L650_HYPSF</name>
<reference evidence="2" key="1">
    <citation type="submission" date="2014-04" db="EMBL/GenBank/DDBJ databases">
        <title>Evolutionary Origins and Diversification of the Mycorrhizal Mutualists.</title>
        <authorList>
            <consortium name="DOE Joint Genome Institute"/>
            <consortium name="Mycorrhizal Genomics Consortium"/>
            <person name="Kohler A."/>
            <person name="Kuo A."/>
            <person name="Nagy L.G."/>
            <person name="Floudas D."/>
            <person name="Copeland A."/>
            <person name="Barry K.W."/>
            <person name="Cichocki N."/>
            <person name="Veneault-Fourrey C."/>
            <person name="LaButti K."/>
            <person name="Lindquist E.A."/>
            <person name="Lipzen A."/>
            <person name="Lundell T."/>
            <person name="Morin E."/>
            <person name="Murat C."/>
            <person name="Riley R."/>
            <person name="Ohm R."/>
            <person name="Sun H."/>
            <person name="Tunlid A."/>
            <person name="Henrissat B."/>
            <person name="Grigoriev I.V."/>
            <person name="Hibbett D.S."/>
            <person name="Martin F."/>
        </authorList>
    </citation>
    <scope>NUCLEOTIDE SEQUENCE [LARGE SCALE GENOMIC DNA]</scope>
    <source>
        <strain evidence="2">FD-334 SS-4</strain>
    </source>
</reference>
<proteinExistence type="predicted"/>
<accession>A0A0D2L650</accession>
<dbReference type="AlphaFoldDB" id="A0A0D2L650"/>
<organism evidence="1 2">
    <name type="scientific">Hypholoma sublateritium (strain FD-334 SS-4)</name>
    <dbReference type="NCBI Taxonomy" id="945553"/>
    <lineage>
        <taxon>Eukaryota</taxon>
        <taxon>Fungi</taxon>
        <taxon>Dikarya</taxon>
        <taxon>Basidiomycota</taxon>
        <taxon>Agaricomycotina</taxon>
        <taxon>Agaricomycetes</taxon>
        <taxon>Agaricomycetidae</taxon>
        <taxon>Agaricales</taxon>
        <taxon>Agaricineae</taxon>
        <taxon>Strophariaceae</taxon>
        <taxon>Hypholoma</taxon>
    </lineage>
</organism>